<gene>
    <name evidence="1" type="ORF">A5649_22110</name>
</gene>
<name>A0AA91EYE0_9MYCO</name>
<dbReference type="Pfam" id="PF09957">
    <property type="entry name" value="VapB_antitoxin"/>
    <property type="match status" value="1"/>
</dbReference>
<dbReference type="EMBL" id="LZME01000069">
    <property type="protein sequence ID" value="OBK85736.1"/>
    <property type="molecule type" value="Genomic_DNA"/>
</dbReference>
<dbReference type="Proteomes" id="UP000093712">
    <property type="component" value="Unassembled WGS sequence"/>
</dbReference>
<dbReference type="AlphaFoldDB" id="A0AA91EYE0"/>
<sequence>MKRTTIELDEELVRAAQSVTGATLRSTVEAGLRRLIAEAQGEAQERRRRVTEHLARAGTQVDTEALLSDQAWR</sequence>
<evidence type="ECO:0000313" key="1">
    <source>
        <dbReference type="EMBL" id="OBK85736.1"/>
    </source>
</evidence>
<organism evidence="1 2">
    <name type="scientific">Mycolicibacter heraklionensis</name>
    <dbReference type="NCBI Taxonomy" id="512402"/>
    <lineage>
        <taxon>Bacteria</taxon>
        <taxon>Bacillati</taxon>
        <taxon>Actinomycetota</taxon>
        <taxon>Actinomycetes</taxon>
        <taxon>Mycobacteriales</taxon>
        <taxon>Mycobacteriaceae</taxon>
        <taxon>Mycolicibacter</taxon>
    </lineage>
</organism>
<comment type="caution">
    <text evidence="1">The sequence shown here is derived from an EMBL/GenBank/DDBJ whole genome shotgun (WGS) entry which is preliminary data.</text>
</comment>
<dbReference type="InterPro" id="IPR019239">
    <property type="entry name" value="VapB_antitoxin"/>
</dbReference>
<proteinExistence type="predicted"/>
<reference evidence="1 2" key="1">
    <citation type="submission" date="2016-06" db="EMBL/GenBank/DDBJ databases">
        <authorList>
            <person name="Sutton G."/>
            <person name="Brinkac L."/>
            <person name="Sanka R."/>
            <person name="Adams M."/>
            <person name="Lau E."/>
            <person name="Garcia-Basteiro A."/>
            <person name="Lopez-Varela E."/>
            <person name="Palencia S."/>
        </authorList>
    </citation>
    <scope>NUCLEOTIDE SEQUENCE [LARGE SCALE GENOMIC DNA]</scope>
    <source>
        <strain evidence="1 2">1211594.5</strain>
    </source>
</reference>
<accession>A0AA91EYE0</accession>
<protein>
    <submittedName>
        <fullName evidence="1">Antitoxin</fullName>
    </submittedName>
</protein>
<evidence type="ECO:0000313" key="2">
    <source>
        <dbReference type="Proteomes" id="UP000093712"/>
    </source>
</evidence>